<proteinExistence type="predicted"/>
<dbReference type="InterPro" id="IPR047766">
    <property type="entry name" value="PxxKW_fam"/>
</dbReference>
<dbReference type="AlphaFoldDB" id="A0A3B0VHC5"/>
<sequence>MQANEAVKYAERAFQPVIDKCEGCERIVEENSVRFCTTYVSPDAKWRMGMCNFATHAKPEIKTVTVRINPLKAAKRASRRK</sequence>
<dbReference type="NCBIfam" id="NF038144">
    <property type="entry name" value="PxxKW"/>
    <property type="match status" value="1"/>
</dbReference>
<organism evidence="1">
    <name type="scientific">hydrothermal vent metagenome</name>
    <dbReference type="NCBI Taxonomy" id="652676"/>
    <lineage>
        <taxon>unclassified sequences</taxon>
        <taxon>metagenomes</taxon>
        <taxon>ecological metagenomes</taxon>
    </lineage>
</organism>
<accession>A0A3B0VHC5</accession>
<dbReference type="EMBL" id="UOEY01000095">
    <property type="protein sequence ID" value="VAW40070.1"/>
    <property type="molecule type" value="Genomic_DNA"/>
</dbReference>
<reference evidence="1" key="1">
    <citation type="submission" date="2018-06" db="EMBL/GenBank/DDBJ databases">
        <authorList>
            <person name="Zhirakovskaya E."/>
        </authorList>
    </citation>
    <scope>NUCLEOTIDE SEQUENCE</scope>
</reference>
<protein>
    <submittedName>
        <fullName evidence="1">Uncharacterized protein</fullName>
    </submittedName>
</protein>
<evidence type="ECO:0000313" key="1">
    <source>
        <dbReference type="EMBL" id="VAW40070.1"/>
    </source>
</evidence>
<gene>
    <name evidence="1" type="ORF">MNBD_DELTA04-627</name>
</gene>
<name>A0A3B0VHC5_9ZZZZ</name>
<dbReference type="Pfam" id="PF20657">
    <property type="entry name" value="DUF6811"/>
    <property type="match status" value="1"/>
</dbReference>